<evidence type="ECO:0000256" key="7">
    <source>
        <dbReference type="SAM" id="SignalP"/>
    </source>
</evidence>
<feature type="transmembrane region" description="Helical" evidence="6">
    <location>
        <begin position="31"/>
        <end position="53"/>
    </location>
</feature>
<dbReference type="AlphaFoldDB" id="A0A813YDR3"/>
<accession>A0A813YDR3</accession>
<evidence type="ECO:0000256" key="2">
    <source>
        <dbReference type="ARBA" id="ARBA00006665"/>
    </source>
</evidence>
<keyword evidence="3 6" id="KW-0812">Transmembrane</keyword>
<evidence type="ECO:0000313" key="9">
    <source>
        <dbReference type="EMBL" id="CAF0901630.1"/>
    </source>
</evidence>
<feature type="transmembrane region" description="Helical" evidence="6">
    <location>
        <begin position="380"/>
        <end position="400"/>
    </location>
</feature>
<proteinExistence type="inferred from homology"/>
<feature type="transmembrane region" description="Helical" evidence="6">
    <location>
        <begin position="232"/>
        <end position="251"/>
    </location>
</feature>
<evidence type="ECO:0000256" key="3">
    <source>
        <dbReference type="ARBA" id="ARBA00022692"/>
    </source>
</evidence>
<feature type="transmembrane region" description="Helical" evidence="6">
    <location>
        <begin position="126"/>
        <end position="146"/>
    </location>
</feature>
<evidence type="ECO:0000313" key="10">
    <source>
        <dbReference type="Proteomes" id="UP000663854"/>
    </source>
</evidence>
<dbReference type="PANTHER" id="PTHR10383">
    <property type="entry name" value="SERINE INCORPORATOR"/>
    <property type="match status" value="1"/>
</dbReference>
<protein>
    <recommendedName>
        <fullName evidence="12">Serine incorporator 1</fullName>
    </recommendedName>
</protein>
<feature type="chain" id="PRO_5036409654" description="Serine incorporator 1" evidence="7">
    <location>
        <begin position="18"/>
        <end position="446"/>
    </location>
</feature>
<dbReference type="Proteomes" id="UP000663870">
    <property type="component" value="Unassembled WGS sequence"/>
</dbReference>
<evidence type="ECO:0000313" key="8">
    <source>
        <dbReference type="EMBL" id="CAF0882647.1"/>
    </source>
</evidence>
<feature type="transmembrane region" description="Helical" evidence="6">
    <location>
        <begin position="94"/>
        <end position="114"/>
    </location>
</feature>
<gene>
    <name evidence="9" type="ORF">JXQ802_LOCUS9180</name>
    <name evidence="8" type="ORF">PYM288_LOCUS8617</name>
</gene>
<feature type="transmembrane region" description="Helical" evidence="6">
    <location>
        <begin position="152"/>
        <end position="175"/>
    </location>
</feature>
<comment type="caution">
    <text evidence="8">The sequence shown here is derived from an EMBL/GenBank/DDBJ whole genome shotgun (WGS) entry which is preliminary data.</text>
</comment>
<sequence length="446" mass="49036">MGCVLGALGCCCGSAACSLCCACCPSTRNSIATRLAYGILLLISMIISWIFLIPGLAKTLAKIPALCKGSTVGGVEIFQGQISCEKVVGYLSVYRIQFSLACFFFVMMILMLCVKRSKDPRSGIQNGFWLFKILIIIGICIGAFFIPNQGFAPTLMVIGSICGFIFILVQLILLIDFAHSWNESWVAKGEEGSKKHYCGLIFFTTAFYILSIAAIILLYIYYASKPSCSLNIFFVTINFILCIIVSIVSVLPVVQNYHSTSGLLQSSFVTLYVIFLTWSAITSEKPDPICNPSWYGIIKNDNSTIVEATGNGSVGVSSIIAMIIFFGLIIYSAMTSSTKSSGGKLLGISGNEETGTSIPKSEGGKSYDDEEESVAYNYSLFHFMFFLASFYVMMTLTNWLKPTNDFYSFRQSDSAVWVKIASSWTCLVLYCWSVIAPCVFRNREFS</sequence>
<evidence type="ECO:0008006" key="12">
    <source>
        <dbReference type="Google" id="ProtNLM"/>
    </source>
</evidence>
<dbReference type="EMBL" id="CAJNOH010000117">
    <property type="protein sequence ID" value="CAF0882647.1"/>
    <property type="molecule type" value="Genomic_DNA"/>
</dbReference>
<dbReference type="GO" id="GO:0016020">
    <property type="term" value="C:membrane"/>
    <property type="evidence" value="ECO:0007669"/>
    <property type="project" value="UniProtKB-SubCell"/>
</dbReference>
<comment type="similarity">
    <text evidence="2">Belongs to the TDE1 family.</text>
</comment>
<keyword evidence="11" id="KW-1185">Reference proteome</keyword>
<keyword evidence="7" id="KW-0732">Signal</keyword>
<reference evidence="8" key="1">
    <citation type="submission" date="2021-02" db="EMBL/GenBank/DDBJ databases">
        <authorList>
            <person name="Nowell W R."/>
        </authorList>
    </citation>
    <scope>NUCLEOTIDE SEQUENCE</scope>
</reference>
<evidence type="ECO:0000256" key="1">
    <source>
        <dbReference type="ARBA" id="ARBA00004141"/>
    </source>
</evidence>
<dbReference type="InterPro" id="IPR005016">
    <property type="entry name" value="TDE1/TMS"/>
</dbReference>
<name>A0A813YDR3_9BILA</name>
<evidence type="ECO:0000256" key="6">
    <source>
        <dbReference type="SAM" id="Phobius"/>
    </source>
</evidence>
<feature type="transmembrane region" description="Helical" evidence="6">
    <location>
        <begin position="420"/>
        <end position="440"/>
    </location>
</feature>
<keyword evidence="5 6" id="KW-0472">Membrane</keyword>
<dbReference type="Pfam" id="PF03348">
    <property type="entry name" value="Serinc"/>
    <property type="match status" value="1"/>
</dbReference>
<evidence type="ECO:0000256" key="4">
    <source>
        <dbReference type="ARBA" id="ARBA00022989"/>
    </source>
</evidence>
<evidence type="ECO:0000313" key="11">
    <source>
        <dbReference type="Proteomes" id="UP000663870"/>
    </source>
</evidence>
<organism evidence="8 10">
    <name type="scientific">Rotaria sordida</name>
    <dbReference type="NCBI Taxonomy" id="392033"/>
    <lineage>
        <taxon>Eukaryota</taxon>
        <taxon>Metazoa</taxon>
        <taxon>Spiralia</taxon>
        <taxon>Gnathifera</taxon>
        <taxon>Rotifera</taxon>
        <taxon>Eurotatoria</taxon>
        <taxon>Bdelloidea</taxon>
        <taxon>Philodinida</taxon>
        <taxon>Philodinidae</taxon>
        <taxon>Rotaria</taxon>
    </lineage>
</organism>
<dbReference type="PANTHER" id="PTHR10383:SF9">
    <property type="entry name" value="SERINE INCORPORATOR, ISOFORM F"/>
    <property type="match status" value="1"/>
</dbReference>
<feature type="transmembrane region" description="Helical" evidence="6">
    <location>
        <begin position="263"/>
        <end position="281"/>
    </location>
</feature>
<dbReference type="EMBL" id="CAJNOL010000167">
    <property type="protein sequence ID" value="CAF0901630.1"/>
    <property type="molecule type" value="Genomic_DNA"/>
</dbReference>
<evidence type="ECO:0000256" key="5">
    <source>
        <dbReference type="ARBA" id="ARBA00023136"/>
    </source>
</evidence>
<comment type="subcellular location">
    <subcellularLocation>
        <location evidence="1">Membrane</location>
        <topology evidence="1">Multi-pass membrane protein</topology>
    </subcellularLocation>
</comment>
<feature type="transmembrane region" description="Helical" evidence="6">
    <location>
        <begin position="196"/>
        <end position="220"/>
    </location>
</feature>
<keyword evidence="4 6" id="KW-1133">Transmembrane helix</keyword>
<feature type="signal peptide" evidence="7">
    <location>
        <begin position="1"/>
        <end position="17"/>
    </location>
</feature>
<dbReference type="Proteomes" id="UP000663854">
    <property type="component" value="Unassembled WGS sequence"/>
</dbReference>
<feature type="transmembrane region" description="Helical" evidence="6">
    <location>
        <begin position="314"/>
        <end position="334"/>
    </location>
</feature>